<dbReference type="OrthoDB" id="4299905at2"/>
<dbReference type="RefSeq" id="WP_141954765.1">
    <property type="nucleotide sequence ID" value="NZ_VFOZ01000001.1"/>
</dbReference>
<gene>
    <name evidence="1" type="ORF">FB559_1560</name>
</gene>
<comment type="caution">
    <text evidence="1">The sequence shown here is derived from an EMBL/GenBank/DDBJ whole genome shotgun (WGS) entry which is preliminary data.</text>
</comment>
<protein>
    <submittedName>
        <fullName evidence="1">Uncharacterized protein</fullName>
    </submittedName>
</protein>
<sequence>MALTGGTRFKVSMGEVFPAGCALVPGSITEAQDYDERTGRRSPAKDKVTGQRVWSCRVIDLDPELDGRSREVAVKILAEVQPVPPSGEMFAPVEFEGLMVTPYANDKGRMAFSFRATAIVSPRGGKNAAGPSAGKAAA</sequence>
<keyword evidence="2" id="KW-1185">Reference proteome</keyword>
<dbReference type="EMBL" id="VFOZ01000001">
    <property type="protein sequence ID" value="TQL96041.1"/>
    <property type="molecule type" value="Genomic_DNA"/>
</dbReference>
<accession>A0A543CG09</accession>
<evidence type="ECO:0000313" key="1">
    <source>
        <dbReference type="EMBL" id="TQL96041.1"/>
    </source>
</evidence>
<reference evidence="1 2" key="1">
    <citation type="submission" date="2019-06" db="EMBL/GenBank/DDBJ databases">
        <title>Sequencing the genomes of 1000 actinobacteria strains.</title>
        <authorList>
            <person name="Klenk H.-P."/>
        </authorList>
    </citation>
    <scope>NUCLEOTIDE SEQUENCE [LARGE SCALE GENOMIC DNA]</scope>
    <source>
        <strain evidence="1 2">DSM 102200</strain>
    </source>
</reference>
<name>A0A543CG09_9ACTN</name>
<evidence type="ECO:0000313" key="2">
    <source>
        <dbReference type="Proteomes" id="UP000316096"/>
    </source>
</evidence>
<organism evidence="1 2">
    <name type="scientific">Actinoallomurus bryophytorum</name>
    <dbReference type="NCBI Taxonomy" id="1490222"/>
    <lineage>
        <taxon>Bacteria</taxon>
        <taxon>Bacillati</taxon>
        <taxon>Actinomycetota</taxon>
        <taxon>Actinomycetes</taxon>
        <taxon>Streptosporangiales</taxon>
        <taxon>Thermomonosporaceae</taxon>
        <taxon>Actinoallomurus</taxon>
    </lineage>
</organism>
<dbReference type="Proteomes" id="UP000316096">
    <property type="component" value="Unassembled WGS sequence"/>
</dbReference>
<proteinExistence type="predicted"/>
<dbReference type="AlphaFoldDB" id="A0A543CG09"/>